<dbReference type="AlphaFoldDB" id="A0A5B7SS18"/>
<dbReference type="EMBL" id="CP040710">
    <property type="protein sequence ID" value="QCW99832.1"/>
    <property type="molecule type" value="Genomic_DNA"/>
</dbReference>
<organism evidence="1 2">
    <name type="scientific">Aggregatimonas sangjinii</name>
    <dbReference type="NCBI Taxonomy" id="2583587"/>
    <lineage>
        <taxon>Bacteria</taxon>
        <taxon>Pseudomonadati</taxon>
        <taxon>Bacteroidota</taxon>
        <taxon>Flavobacteriia</taxon>
        <taxon>Flavobacteriales</taxon>
        <taxon>Flavobacteriaceae</taxon>
        <taxon>Aggregatimonas</taxon>
    </lineage>
</organism>
<gene>
    <name evidence="1" type="ORF">FGM00_06875</name>
</gene>
<protein>
    <submittedName>
        <fullName evidence="1">DUF1853 family protein</fullName>
    </submittedName>
</protein>
<evidence type="ECO:0000313" key="2">
    <source>
        <dbReference type="Proteomes" id="UP000310017"/>
    </source>
</evidence>
<dbReference type="KEGG" id="asag:FGM00_06875"/>
<dbReference type="OrthoDB" id="1466769at2"/>
<dbReference type="Pfam" id="PF08907">
    <property type="entry name" value="DUF1853"/>
    <property type="match status" value="1"/>
</dbReference>
<accession>A0A5B7SS18</accession>
<evidence type="ECO:0000313" key="1">
    <source>
        <dbReference type="EMBL" id="QCW99832.1"/>
    </source>
</evidence>
<keyword evidence="2" id="KW-1185">Reference proteome</keyword>
<dbReference type="RefSeq" id="WP_138852184.1">
    <property type="nucleotide sequence ID" value="NZ_CP040710.1"/>
</dbReference>
<dbReference type="InterPro" id="IPR015003">
    <property type="entry name" value="DUF1853"/>
</dbReference>
<sequence length="273" mass="32595">MDLAFRKKQCIGFLNTPPLWINEQFNIQQFELPEIDLTEFEPKAIPSKIRLGHQMEYVFKQLVEYHGNYEILLHNLPVHRGKQTIGEIDFILKSLSTEQLVHVELTYKFYIINPEISEPIHQLMGPNKRDMFFTKMEKIKKEQFRLLHAPEGISALSEKGVNPAEVLHRTCYKAQLFKPFKSDASHIRPLNTDCIVGYWLRFDDFNSEAFKDYRFYIPYKSEWVVAPHDKVHWTPHFETLMDINLRILKKNAPMVWMRKSDSVFEKFFVVWWK</sequence>
<proteinExistence type="predicted"/>
<reference evidence="1 2" key="1">
    <citation type="submission" date="2019-05" db="EMBL/GenBank/DDBJ databases">
        <title>Genome sequencing of F202Z8.</title>
        <authorList>
            <person name="Kwon Y.M."/>
        </authorList>
    </citation>
    <scope>NUCLEOTIDE SEQUENCE [LARGE SCALE GENOMIC DNA]</scope>
    <source>
        <strain evidence="1 2">F202Z8</strain>
    </source>
</reference>
<name>A0A5B7SS18_9FLAO</name>
<dbReference type="Proteomes" id="UP000310017">
    <property type="component" value="Chromosome"/>
</dbReference>